<sequence length="155" mass="17770">MSRSPVRKTWRVRVSVEYDMGGTVAAPKLVRLFVSYWIRNDTSLSLSYRVVEIDLLDNLDADSMPVSRGVKSAKFALKHSSQSIDKSIVSTRRNSVILEVIDETTQIEINKIEAYTQTRRNPAELIAISRKRSIEEFILLLFRFCDQLKSSLCKL</sequence>
<name>A0AAP0B7E2_9ASPA</name>
<dbReference type="EMBL" id="JBBWWQ010000014">
    <property type="protein sequence ID" value="KAK8931276.1"/>
    <property type="molecule type" value="Genomic_DNA"/>
</dbReference>
<dbReference type="AlphaFoldDB" id="A0AAP0B7E2"/>
<organism evidence="1 2">
    <name type="scientific">Platanthera zijinensis</name>
    <dbReference type="NCBI Taxonomy" id="2320716"/>
    <lineage>
        <taxon>Eukaryota</taxon>
        <taxon>Viridiplantae</taxon>
        <taxon>Streptophyta</taxon>
        <taxon>Embryophyta</taxon>
        <taxon>Tracheophyta</taxon>
        <taxon>Spermatophyta</taxon>
        <taxon>Magnoliopsida</taxon>
        <taxon>Liliopsida</taxon>
        <taxon>Asparagales</taxon>
        <taxon>Orchidaceae</taxon>
        <taxon>Orchidoideae</taxon>
        <taxon>Orchideae</taxon>
        <taxon>Orchidinae</taxon>
        <taxon>Platanthera</taxon>
    </lineage>
</organism>
<gene>
    <name evidence="1" type="ORF">KSP39_PZI016604</name>
</gene>
<protein>
    <submittedName>
        <fullName evidence="1">Uncharacterized protein</fullName>
    </submittedName>
</protein>
<keyword evidence="2" id="KW-1185">Reference proteome</keyword>
<dbReference type="Proteomes" id="UP001418222">
    <property type="component" value="Unassembled WGS sequence"/>
</dbReference>
<evidence type="ECO:0000313" key="2">
    <source>
        <dbReference type="Proteomes" id="UP001418222"/>
    </source>
</evidence>
<evidence type="ECO:0000313" key="1">
    <source>
        <dbReference type="EMBL" id="KAK8931276.1"/>
    </source>
</evidence>
<reference evidence="1 2" key="1">
    <citation type="journal article" date="2022" name="Nat. Plants">
        <title>Genomes of leafy and leafless Platanthera orchids illuminate the evolution of mycoheterotrophy.</title>
        <authorList>
            <person name="Li M.H."/>
            <person name="Liu K.W."/>
            <person name="Li Z."/>
            <person name="Lu H.C."/>
            <person name="Ye Q.L."/>
            <person name="Zhang D."/>
            <person name="Wang J.Y."/>
            <person name="Li Y.F."/>
            <person name="Zhong Z.M."/>
            <person name="Liu X."/>
            <person name="Yu X."/>
            <person name="Liu D.K."/>
            <person name="Tu X.D."/>
            <person name="Liu B."/>
            <person name="Hao Y."/>
            <person name="Liao X.Y."/>
            <person name="Jiang Y.T."/>
            <person name="Sun W.H."/>
            <person name="Chen J."/>
            <person name="Chen Y.Q."/>
            <person name="Ai Y."/>
            <person name="Zhai J.W."/>
            <person name="Wu S.S."/>
            <person name="Zhou Z."/>
            <person name="Hsiao Y.Y."/>
            <person name="Wu W.L."/>
            <person name="Chen Y.Y."/>
            <person name="Lin Y.F."/>
            <person name="Hsu J.L."/>
            <person name="Li C.Y."/>
            <person name="Wang Z.W."/>
            <person name="Zhao X."/>
            <person name="Zhong W.Y."/>
            <person name="Ma X.K."/>
            <person name="Ma L."/>
            <person name="Huang J."/>
            <person name="Chen G.Z."/>
            <person name="Huang M.Z."/>
            <person name="Huang L."/>
            <person name="Peng D.H."/>
            <person name="Luo Y.B."/>
            <person name="Zou S.Q."/>
            <person name="Chen S.P."/>
            <person name="Lan S."/>
            <person name="Tsai W.C."/>
            <person name="Van de Peer Y."/>
            <person name="Liu Z.J."/>
        </authorList>
    </citation>
    <scope>NUCLEOTIDE SEQUENCE [LARGE SCALE GENOMIC DNA]</scope>
    <source>
        <strain evidence="1">Lor287</strain>
    </source>
</reference>
<comment type="caution">
    <text evidence="1">The sequence shown here is derived from an EMBL/GenBank/DDBJ whole genome shotgun (WGS) entry which is preliminary data.</text>
</comment>
<accession>A0AAP0B7E2</accession>
<proteinExistence type="predicted"/>